<accession>G8NXL5</accession>
<feature type="transmembrane region" description="Helical" evidence="2">
    <location>
        <begin position="250"/>
        <end position="277"/>
    </location>
</feature>
<dbReference type="InterPro" id="IPR050879">
    <property type="entry name" value="Acyltransferase_3"/>
</dbReference>
<feature type="transmembrane region" description="Helical" evidence="2">
    <location>
        <begin position="313"/>
        <end position="335"/>
    </location>
</feature>
<dbReference type="HOGENOM" id="CLU_005679_1_2_0"/>
<feature type="transmembrane region" description="Helical" evidence="2">
    <location>
        <begin position="218"/>
        <end position="238"/>
    </location>
</feature>
<evidence type="ECO:0000313" key="5">
    <source>
        <dbReference type="Proteomes" id="UP000007113"/>
    </source>
</evidence>
<evidence type="ECO:0000256" key="2">
    <source>
        <dbReference type="SAM" id="Phobius"/>
    </source>
</evidence>
<dbReference type="STRING" id="682795.AciX8_4741"/>
<dbReference type="GO" id="GO:0009103">
    <property type="term" value="P:lipopolysaccharide biosynthetic process"/>
    <property type="evidence" value="ECO:0007669"/>
    <property type="project" value="TreeGrafter"/>
</dbReference>
<keyword evidence="4" id="KW-0012">Acyltransferase</keyword>
<dbReference type="GO" id="GO:0016747">
    <property type="term" value="F:acyltransferase activity, transferring groups other than amino-acyl groups"/>
    <property type="evidence" value="ECO:0007669"/>
    <property type="project" value="InterPro"/>
</dbReference>
<dbReference type="Proteomes" id="UP000007113">
    <property type="component" value="Chromosome"/>
</dbReference>
<dbReference type="Pfam" id="PF01757">
    <property type="entry name" value="Acyl_transf_3"/>
    <property type="match status" value="1"/>
</dbReference>
<dbReference type="EMBL" id="CP003130">
    <property type="protein sequence ID" value="AEU39010.1"/>
    <property type="molecule type" value="Genomic_DNA"/>
</dbReference>
<keyword evidence="4" id="KW-0808">Transferase</keyword>
<evidence type="ECO:0000313" key="4">
    <source>
        <dbReference type="EMBL" id="AEU39010.1"/>
    </source>
</evidence>
<feature type="transmembrane region" description="Helical" evidence="2">
    <location>
        <begin position="186"/>
        <end position="206"/>
    </location>
</feature>
<feature type="transmembrane region" description="Helical" evidence="2">
    <location>
        <begin position="108"/>
        <end position="130"/>
    </location>
</feature>
<evidence type="ECO:0000259" key="3">
    <source>
        <dbReference type="Pfam" id="PF01757"/>
    </source>
</evidence>
<feature type="transmembrane region" description="Helical" evidence="2">
    <location>
        <begin position="69"/>
        <end position="87"/>
    </location>
</feature>
<dbReference type="RefSeq" id="WP_014267881.1">
    <property type="nucleotide sequence ID" value="NC_016631.1"/>
</dbReference>
<evidence type="ECO:0000256" key="1">
    <source>
        <dbReference type="SAM" id="MobiDB-lite"/>
    </source>
</evidence>
<dbReference type="KEGG" id="gma:AciX8_4741"/>
<feature type="domain" description="Acyltransferase 3" evidence="3">
    <location>
        <begin position="30"/>
        <end position="345"/>
    </location>
</feature>
<name>G8NXL5_GRAMM</name>
<protein>
    <submittedName>
        <fullName evidence="4">Acyltransferase 3</fullName>
    </submittedName>
</protein>
<sequence length="387" mass="43119">MAKATATTSSVEATDGLASHRPSRRGFYRPELDALRFFAFLCIFCHHSLSRPNAGTNLRDTLSISLKFAVSLFFLLSGYLITTLLSMEKELTGRVHLGSFYRRRIARIWPLYYWFLVVVLLLGIGVLRLLPSGQALAVFFFFSGNWLLACGTAKALGAIGILWSVNVEEQFYLVWPMITKFCGRRNLFAVSTAILAVSYAVLVWLGVRGGFSDASLRFNSLVEMQFFAAGALVAAWLPRQGIRMPGAARLLLGAVGLSCWVAGTHLFGDTAAGALAIWWTPTALYGCVLVGCVALFLSFFGMPEAWIPQPILWLGKISYGLYVYHILVLTLMPRWPAGWRHWTGISAARLCLELLLAILLAGLSYRWIEQPFLRWKESFTFVPNRPA</sequence>
<keyword evidence="2" id="KW-0812">Transmembrane</keyword>
<dbReference type="InterPro" id="IPR002656">
    <property type="entry name" value="Acyl_transf_3_dom"/>
</dbReference>
<reference evidence="4 5" key="1">
    <citation type="submission" date="2011-11" db="EMBL/GenBank/DDBJ databases">
        <title>Complete sequence of Granulicella mallensis MP5ACTX8.</title>
        <authorList>
            <consortium name="US DOE Joint Genome Institute"/>
            <person name="Lucas S."/>
            <person name="Copeland A."/>
            <person name="Lapidus A."/>
            <person name="Cheng J.-F."/>
            <person name="Goodwin L."/>
            <person name="Pitluck S."/>
            <person name="Peters L."/>
            <person name="Lu M."/>
            <person name="Detter J.C."/>
            <person name="Han C."/>
            <person name="Tapia R."/>
            <person name="Land M."/>
            <person name="Hauser L."/>
            <person name="Kyrpides N."/>
            <person name="Ivanova N."/>
            <person name="Mikhailova N."/>
            <person name="Pagani I."/>
            <person name="Rawat S."/>
            <person name="Mannisto M."/>
            <person name="Haggblom M."/>
            <person name="Woyke T."/>
        </authorList>
    </citation>
    <scope>NUCLEOTIDE SEQUENCE [LARGE SCALE GENOMIC DNA]</scope>
    <source>
        <strain evidence="5">ATCC BAA-1857 / DSM 23137 / MP5ACTX8</strain>
    </source>
</reference>
<feature type="transmembrane region" description="Helical" evidence="2">
    <location>
        <begin position="283"/>
        <end position="301"/>
    </location>
</feature>
<feature type="region of interest" description="Disordered" evidence="1">
    <location>
        <begin position="1"/>
        <end position="21"/>
    </location>
</feature>
<gene>
    <name evidence="4" type="ordered locus">AciX8_4741</name>
</gene>
<dbReference type="PANTHER" id="PTHR23028:SF53">
    <property type="entry name" value="ACYL_TRANSF_3 DOMAIN-CONTAINING PROTEIN"/>
    <property type="match status" value="1"/>
</dbReference>
<proteinExistence type="predicted"/>
<dbReference type="PANTHER" id="PTHR23028">
    <property type="entry name" value="ACETYLTRANSFERASE"/>
    <property type="match status" value="1"/>
</dbReference>
<keyword evidence="2" id="KW-1133">Transmembrane helix</keyword>
<keyword evidence="5" id="KW-1185">Reference proteome</keyword>
<dbReference type="eggNOG" id="COG1835">
    <property type="taxonomic scope" value="Bacteria"/>
</dbReference>
<keyword evidence="2" id="KW-0472">Membrane</keyword>
<feature type="transmembrane region" description="Helical" evidence="2">
    <location>
        <begin position="347"/>
        <end position="368"/>
    </location>
</feature>
<feature type="transmembrane region" description="Helical" evidence="2">
    <location>
        <begin position="136"/>
        <end position="165"/>
    </location>
</feature>
<organism evidence="4 5">
    <name type="scientific">Granulicella mallensis (strain ATCC BAA-1857 / DSM 23137 / MP5ACTX8)</name>
    <dbReference type="NCBI Taxonomy" id="682795"/>
    <lineage>
        <taxon>Bacteria</taxon>
        <taxon>Pseudomonadati</taxon>
        <taxon>Acidobacteriota</taxon>
        <taxon>Terriglobia</taxon>
        <taxon>Terriglobales</taxon>
        <taxon>Acidobacteriaceae</taxon>
        <taxon>Granulicella</taxon>
    </lineage>
</organism>
<dbReference type="AlphaFoldDB" id="G8NXL5"/>
<feature type="compositionally biased region" description="Polar residues" evidence="1">
    <location>
        <begin position="1"/>
        <end position="12"/>
    </location>
</feature>
<dbReference type="GO" id="GO:0016020">
    <property type="term" value="C:membrane"/>
    <property type="evidence" value="ECO:0007669"/>
    <property type="project" value="TreeGrafter"/>
</dbReference>